<sequence length="726" mass="82488">MEMTNSVDWCSVDYLEQVQAIILIDRCKTRCSYPLRVVDRDSSLATSFFRLYLSSEEWSLGQSTLLGNNLPNFLFTTKYELRTARGRLNLEDGHPTPPLGPSNHQGDSPSPVRRGTGALVRRERGTPVWIRGRGARGSNRPQHQIAGPFDNRGGPHATTRKKDDNFAKITRYLTAKEIRNDLNEKRQLMIEQYRQKPDPSIKFRETARIMLFLWPEDELPLEMTLGKSLEALDPIRADFGYYIYLYDDSPDHQKYIRVDGDDHGKIIEIVKQLRAKCANLLAEAGVKTKLYLVQAPPVGILKAEIGLMKCRQPGSPNIQAAPFLCGVELLDDAGIERKNLLCEKNEQRMHSAVDQSLHGVRFLAGHVRMRVNFGKFVLENYRIPPNSKERYSFEEFRSMLLYAGTKGRLIPGLCFNRAEGDLITRCSQASDLLAPFDPQIESLENNIPLYAVNIEFEGANGALLRLEVEFKSSRYRPDLFEVSHRRWLKPQSDNGLEEKRPPLQIGIIDFERSDWQLEIKALDFQEQSNIEHSLKSFDHSIQFTRGRTDGLRGAATQRVSFSNIAPVSQITEKSALRYCLKGTKYIFELARYDTYHRAARSGRQYTDDCSQMSKTAETTWGASIFYQEWDNMLGQNGSFRVGETADWSASLNTFFPCLSDEDSADENAGFHQFTGLVNKVAKLLAPEKNSTVVERVETNPCGNIKRIEPRNVPKKSWAQVAGSGHI</sequence>
<feature type="domain" description="DUF7905" evidence="2">
    <location>
        <begin position="335"/>
        <end position="657"/>
    </location>
</feature>
<evidence type="ECO:0000313" key="3">
    <source>
        <dbReference type="EMBL" id="EEH08283.1"/>
    </source>
</evidence>
<dbReference type="InterPro" id="IPR057227">
    <property type="entry name" value="DUF7905"/>
</dbReference>
<dbReference type="EMBL" id="GG663366">
    <property type="protein sequence ID" value="EEH08283.1"/>
    <property type="molecule type" value="Genomic_DNA"/>
</dbReference>
<reference evidence="3" key="1">
    <citation type="submission" date="2009-02" db="EMBL/GenBank/DDBJ databases">
        <title>The Genome Sequence of Ajellomyces capsulatus strain G186AR.</title>
        <authorList>
            <consortium name="The Broad Institute Genome Sequencing Platform"/>
            <person name="Champion M."/>
            <person name="Cuomo C."/>
            <person name="Ma L.-J."/>
            <person name="Henn M.R."/>
            <person name="Sil A."/>
            <person name="Goldman B."/>
            <person name="Young S.K."/>
            <person name="Kodira C.D."/>
            <person name="Zeng Q."/>
            <person name="Koehrsen M."/>
            <person name="Alvarado L."/>
            <person name="Berlin A."/>
            <person name="Borenstein D."/>
            <person name="Chen Z."/>
            <person name="Engels R."/>
            <person name="Freedman E."/>
            <person name="Gellesch M."/>
            <person name="Goldberg J."/>
            <person name="Griggs A."/>
            <person name="Gujja S."/>
            <person name="Heiman D."/>
            <person name="Hepburn T."/>
            <person name="Howarth C."/>
            <person name="Jen D."/>
            <person name="Larson L."/>
            <person name="Lewis B."/>
            <person name="Mehta T."/>
            <person name="Park D."/>
            <person name="Pearson M."/>
            <person name="Roberts A."/>
            <person name="Saif S."/>
            <person name="Shea T."/>
            <person name="Shenoy N."/>
            <person name="Sisk P."/>
            <person name="Stolte C."/>
            <person name="Sykes S."/>
            <person name="Walk T."/>
            <person name="White J."/>
            <person name="Yandava C."/>
            <person name="Klein B."/>
            <person name="McEwen J.G."/>
            <person name="Puccia R."/>
            <person name="Goldman G.H."/>
            <person name="Felipe M.S."/>
            <person name="Nino-Vega G."/>
            <person name="San-Blas G."/>
            <person name="Taylor J."/>
            <person name="Mendoza L."/>
            <person name="Galagan J."/>
            <person name="Nusbaum C."/>
            <person name="Birren B."/>
        </authorList>
    </citation>
    <scope>NUCLEOTIDE SEQUENCE</scope>
    <source>
        <strain evidence="3">G186AR</strain>
    </source>
</reference>
<feature type="region of interest" description="Disordered" evidence="1">
    <location>
        <begin position="88"/>
        <end position="118"/>
    </location>
</feature>
<dbReference type="Pfam" id="PF25482">
    <property type="entry name" value="DUF7905"/>
    <property type="match status" value="1"/>
</dbReference>
<keyword evidence="4" id="KW-1185">Reference proteome</keyword>
<dbReference type="InParanoid" id="C0NK92"/>
<dbReference type="VEuPathDB" id="FungiDB:I7I50_07221"/>
<dbReference type="Proteomes" id="UP000001631">
    <property type="component" value="Unassembled WGS sequence"/>
</dbReference>
<name>C0NK92_AJECG</name>
<dbReference type="GeneID" id="69036588"/>
<gene>
    <name evidence="3" type="ORF">HCBG_03572</name>
</gene>
<evidence type="ECO:0000259" key="2">
    <source>
        <dbReference type="Pfam" id="PF25482"/>
    </source>
</evidence>
<organism evidence="3 4">
    <name type="scientific">Ajellomyces capsulatus (strain G186AR / H82 / ATCC MYA-2454 / RMSCC 2432)</name>
    <name type="common">Darling's disease fungus</name>
    <name type="synonym">Histoplasma capsulatum</name>
    <dbReference type="NCBI Taxonomy" id="447093"/>
    <lineage>
        <taxon>Eukaryota</taxon>
        <taxon>Fungi</taxon>
        <taxon>Dikarya</taxon>
        <taxon>Ascomycota</taxon>
        <taxon>Pezizomycotina</taxon>
        <taxon>Eurotiomycetes</taxon>
        <taxon>Eurotiomycetidae</taxon>
        <taxon>Onygenales</taxon>
        <taxon>Ajellomycetaceae</taxon>
        <taxon>Histoplasma</taxon>
    </lineage>
</organism>
<dbReference type="STRING" id="447093.C0NK92"/>
<evidence type="ECO:0000256" key="1">
    <source>
        <dbReference type="SAM" id="MobiDB-lite"/>
    </source>
</evidence>
<evidence type="ECO:0000313" key="4">
    <source>
        <dbReference type="Proteomes" id="UP000001631"/>
    </source>
</evidence>
<dbReference type="HOGENOM" id="CLU_017927_1_0_1"/>
<dbReference type="RefSeq" id="XP_045288764.1">
    <property type="nucleotide sequence ID" value="XM_045430621.1"/>
</dbReference>
<accession>C0NK92</accession>
<feature type="region of interest" description="Disordered" evidence="1">
    <location>
        <begin position="131"/>
        <end position="161"/>
    </location>
</feature>
<dbReference type="AlphaFoldDB" id="C0NK92"/>
<protein>
    <recommendedName>
        <fullName evidence="2">DUF7905 domain-containing protein</fullName>
    </recommendedName>
</protein>
<proteinExistence type="predicted"/>